<gene>
    <name evidence="3" type="ORF">URODEC1_LOCUS55069</name>
</gene>
<accession>A0ABC9AN83</accession>
<evidence type="ECO:0000313" key="3">
    <source>
        <dbReference type="EMBL" id="CAL4979019.1"/>
    </source>
</evidence>
<keyword evidence="2" id="KW-0732">Signal</keyword>
<dbReference type="Proteomes" id="UP001497457">
    <property type="component" value="Chromosome 21rd"/>
</dbReference>
<protein>
    <submittedName>
        <fullName evidence="3">Uncharacterized protein</fullName>
    </submittedName>
</protein>
<evidence type="ECO:0000256" key="1">
    <source>
        <dbReference type="SAM" id="MobiDB-lite"/>
    </source>
</evidence>
<evidence type="ECO:0000313" key="4">
    <source>
        <dbReference type="Proteomes" id="UP001497457"/>
    </source>
</evidence>
<dbReference type="AlphaFoldDB" id="A0ABC9AN83"/>
<feature type="signal peptide" evidence="2">
    <location>
        <begin position="1"/>
        <end position="30"/>
    </location>
</feature>
<evidence type="ECO:0000256" key="2">
    <source>
        <dbReference type="SAM" id="SignalP"/>
    </source>
</evidence>
<sequence>MASSAMFRMAIPVAACMVLVLLSMGSPVMADIQDDCRAICRPKCDELTSDVYTSLKEILPTILSNLDAFGTSCKVRVSTLCRTFCMSVCTLNTFTPAGAPTPAPGSTAAPPPCKP</sequence>
<feature type="compositionally biased region" description="Pro residues" evidence="1">
    <location>
        <begin position="99"/>
        <end position="115"/>
    </location>
</feature>
<proteinExistence type="predicted"/>
<feature type="chain" id="PRO_5044856160" evidence="2">
    <location>
        <begin position="31"/>
        <end position="115"/>
    </location>
</feature>
<organism evidence="3 4">
    <name type="scientific">Urochloa decumbens</name>
    <dbReference type="NCBI Taxonomy" id="240449"/>
    <lineage>
        <taxon>Eukaryota</taxon>
        <taxon>Viridiplantae</taxon>
        <taxon>Streptophyta</taxon>
        <taxon>Embryophyta</taxon>
        <taxon>Tracheophyta</taxon>
        <taxon>Spermatophyta</taxon>
        <taxon>Magnoliopsida</taxon>
        <taxon>Liliopsida</taxon>
        <taxon>Poales</taxon>
        <taxon>Poaceae</taxon>
        <taxon>PACMAD clade</taxon>
        <taxon>Panicoideae</taxon>
        <taxon>Panicodae</taxon>
        <taxon>Paniceae</taxon>
        <taxon>Melinidinae</taxon>
        <taxon>Urochloa</taxon>
    </lineage>
</organism>
<feature type="region of interest" description="Disordered" evidence="1">
    <location>
        <begin position="95"/>
        <end position="115"/>
    </location>
</feature>
<dbReference type="EMBL" id="OZ075131">
    <property type="protein sequence ID" value="CAL4979019.1"/>
    <property type="molecule type" value="Genomic_DNA"/>
</dbReference>
<keyword evidence="4" id="KW-1185">Reference proteome</keyword>
<reference evidence="3" key="1">
    <citation type="submission" date="2024-10" db="EMBL/GenBank/DDBJ databases">
        <authorList>
            <person name="Ryan C."/>
        </authorList>
    </citation>
    <scope>NUCLEOTIDE SEQUENCE [LARGE SCALE GENOMIC DNA]</scope>
</reference>
<name>A0ABC9AN83_9POAL</name>